<dbReference type="PROSITE" id="PS50290">
    <property type="entry name" value="PI3_4_KINASE_3"/>
    <property type="match status" value="1"/>
</dbReference>
<feature type="compositionally biased region" description="Low complexity" evidence="6">
    <location>
        <begin position="687"/>
        <end position="716"/>
    </location>
</feature>
<dbReference type="InterPro" id="IPR018936">
    <property type="entry name" value="PI3/4_kinase_CS"/>
</dbReference>
<feature type="domain" description="PIK helical" evidence="8">
    <location>
        <begin position="1"/>
        <end position="117"/>
    </location>
</feature>
<dbReference type="GO" id="GO:0016020">
    <property type="term" value="C:membrane"/>
    <property type="evidence" value="ECO:0007669"/>
    <property type="project" value="TreeGrafter"/>
</dbReference>
<feature type="compositionally biased region" description="Polar residues" evidence="6">
    <location>
        <begin position="357"/>
        <end position="383"/>
    </location>
</feature>
<feature type="region of interest" description="Disordered" evidence="6">
    <location>
        <begin position="755"/>
        <end position="793"/>
    </location>
</feature>
<dbReference type="OrthoDB" id="10264149at2759"/>
<reference evidence="9 10" key="1">
    <citation type="submission" date="2016-07" db="EMBL/GenBank/DDBJ databases">
        <title>Pervasive Adenine N6-methylation of Active Genes in Fungi.</title>
        <authorList>
            <consortium name="DOE Joint Genome Institute"/>
            <person name="Mondo S.J."/>
            <person name="Dannebaum R.O."/>
            <person name="Kuo R.C."/>
            <person name="Labutti K."/>
            <person name="Haridas S."/>
            <person name="Kuo A."/>
            <person name="Salamov A."/>
            <person name="Ahrendt S.R."/>
            <person name="Lipzen A."/>
            <person name="Sullivan W."/>
            <person name="Andreopoulos W.B."/>
            <person name="Clum A."/>
            <person name="Lindquist E."/>
            <person name="Daum C."/>
            <person name="Ramamoorthy G.K."/>
            <person name="Gryganskyi A."/>
            <person name="Culley D."/>
            <person name="Magnuson J.K."/>
            <person name="James T.Y."/>
            <person name="O'Malley M.A."/>
            <person name="Stajich J.E."/>
            <person name="Spatafora J.W."/>
            <person name="Visel A."/>
            <person name="Grigoriev I.V."/>
        </authorList>
    </citation>
    <scope>NUCLEOTIDE SEQUENCE [LARGE SCALE GENOMIC DNA]</scope>
    <source>
        <strain evidence="9 10">NRRL 1336</strain>
    </source>
</reference>
<dbReference type="Pfam" id="PF00454">
    <property type="entry name" value="PI3_PI4_kinase"/>
    <property type="match status" value="1"/>
</dbReference>
<dbReference type="SUPFAM" id="SSF48371">
    <property type="entry name" value="ARM repeat"/>
    <property type="match status" value="1"/>
</dbReference>
<feature type="region of interest" description="Disordered" evidence="6">
    <location>
        <begin position="811"/>
        <end position="833"/>
    </location>
</feature>
<feature type="region of interest" description="Disordered" evidence="6">
    <location>
        <begin position="326"/>
        <end position="345"/>
    </location>
</feature>
<comment type="similarity">
    <text evidence="2">Belongs to the PI3/PI4-kinase family. Type III PI4K subfamily.</text>
</comment>
<dbReference type="PROSITE" id="PS51545">
    <property type="entry name" value="PIK_HELICAL"/>
    <property type="match status" value="1"/>
</dbReference>
<feature type="region of interest" description="Disordered" evidence="6">
    <location>
        <begin position="687"/>
        <end position="738"/>
    </location>
</feature>
<comment type="caution">
    <text evidence="9">The sequence shown here is derived from an EMBL/GenBank/DDBJ whole genome shotgun (WGS) entry which is preliminary data.</text>
</comment>
<dbReference type="CDD" id="cd05168">
    <property type="entry name" value="PI4Kc_III_beta"/>
    <property type="match status" value="1"/>
</dbReference>
<feature type="compositionally biased region" description="Low complexity" evidence="6">
    <location>
        <begin position="333"/>
        <end position="343"/>
    </location>
</feature>
<dbReference type="InterPro" id="IPR042236">
    <property type="entry name" value="PI3K_accessory_sf"/>
</dbReference>
<dbReference type="Pfam" id="PF11522">
    <property type="entry name" value="Pik1"/>
    <property type="match status" value="1"/>
</dbReference>
<evidence type="ECO:0000256" key="6">
    <source>
        <dbReference type="SAM" id="MobiDB-lite"/>
    </source>
</evidence>
<dbReference type="PROSITE" id="PS00916">
    <property type="entry name" value="PI3_4_KINASE_2"/>
    <property type="match status" value="1"/>
</dbReference>
<dbReference type="InterPro" id="IPR001263">
    <property type="entry name" value="PI3K_accessory_dom"/>
</dbReference>
<evidence type="ECO:0000256" key="3">
    <source>
        <dbReference type="ARBA" id="ARBA00012169"/>
    </source>
</evidence>
<dbReference type="PANTHER" id="PTHR10048:SF22">
    <property type="entry name" value="PHOSPHATIDYLINOSITOL 4-KINASE BETA"/>
    <property type="match status" value="1"/>
</dbReference>
<dbReference type="Proteomes" id="UP000193560">
    <property type="component" value="Unassembled WGS sequence"/>
</dbReference>
<dbReference type="STRING" id="90262.A0A1X2IHP2"/>
<feature type="compositionally biased region" description="Basic residues" evidence="6">
    <location>
        <begin position="631"/>
        <end position="648"/>
    </location>
</feature>
<evidence type="ECO:0000313" key="9">
    <source>
        <dbReference type="EMBL" id="ORZ16553.1"/>
    </source>
</evidence>
<dbReference type="EC" id="2.7.1.67" evidence="3"/>
<dbReference type="Gene3D" id="1.25.40.70">
    <property type="entry name" value="Phosphatidylinositol 3-kinase, accessory domain (PIK)"/>
    <property type="match status" value="1"/>
</dbReference>
<accession>A0A1X2IHP2</accession>
<sequence>MSNELLLRLFRSEFFNSWIAVSYLFRYSGNLGIQHYLCSELNTFPLSEIEFFLPQLVHLFITRPSDSVALECFLVDLCEKSTHMAIMTLWYLQAYVSDLSANPNSPSFALCRRLLNKCQTIVFSDGNAEDLELADAASSMNLGLSTHKVHENALPALVGIGAMLTAFAQPLMTKPAGQIAIAQGRRNSITSSSSAPTTTPFGLTRRNTLNGVGGSASDQESATVIHPTDEELLNNSQDNDDWKTNSKRQSTASATTILQQHSNHDMPFQSSSQPELPISKRRISQFNPFTSSPSLEDLHHGKAFAMSRYLKSAQNKFNRKMQLRTSTAALNDKSSSSRKSSSKTNLNIFDPALTALGQSSVPTNSTTPLSPALTHCSSDNTVHGNKHSHLARHRFISSSLDSPSAFDLSDDDADHDNKDISDQHSIETSSTFATDDSKSDSENGPSEQHKHNNASKAALSGDDSNSDSDSDGYQTLSRLDTDHRKLLLKSNYFRSEIQFLLALVDIATRLVIVPKPARMSALHAELALLNHNLPAEVCLPLWCPATTDKPYHHRVVRINPSDAVVLNSAERAPYLLMIEVLEDEMSFDDDYMSTMYRMRRQHHRTAKATTKVASTDKNKHVDDDIGSFKISKGKKKGRKKKQHSHKNGKPSTAPTTTTATATVVDMPVVDMGECLGGTAAATLTARTSISNDPPTSSLSPHPSSSTSSSSATARLSPMDHHRHSSSKRRQSSPSLDDHAERMRTAAVMLAQLQQNTSSSVAGSHGAAGTSSATGEPLTKAMLSSTAQQRQGTEQIRQKIIKEMLALEDQRMEKMKKEGASNSGDSDDGVGSEQRLEDERYVAQVVNKEDPSAAVFSEDWEVKKARIRASSPYGHLPNWRLLSVIVKQGADLRQEQFAIQLIREMQRIWQDTGVDVWVKYFRVLVTSDGSGLIETLRNTISVHSIKKNAYIRGWNEKGMVFHLNNYYEKQWGPLDSDDYVKAQDAFMRSLAGYSIACYILQIKDRHNGNILVDEDGHLIHIDFGFMLSNSPGSVGFEMASFKLPQEYIDILGGVHGEKFAEYKALMKAAFLSVRKHSENILLLVEMMCKDSKLACFQSGEQTIQQLRDRFQLHLTEPQAEEFVDRMIMSSCGNVFTKLYDTYQYYSQGIL</sequence>
<dbReference type="GO" id="GO:0048015">
    <property type="term" value="P:phosphatidylinositol-mediated signaling"/>
    <property type="evidence" value="ECO:0007669"/>
    <property type="project" value="TreeGrafter"/>
</dbReference>
<feature type="compositionally biased region" description="Basic and acidic residues" evidence="6">
    <location>
        <begin position="614"/>
        <end position="623"/>
    </location>
</feature>
<comment type="catalytic activity">
    <reaction evidence="1">
        <text>a 1,2-diacyl-sn-glycero-3-phospho-(1D-myo-inositol) + ATP = a 1,2-diacyl-sn-glycero-3-phospho-(1D-myo-inositol 4-phosphate) + ADP + H(+)</text>
        <dbReference type="Rhea" id="RHEA:19877"/>
        <dbReference type="ChEBI" id="CHEBI:15378"/>
        <dbReference type="ChEBI" id="CHEBI:30616"/>
        <dbReference type="ChEBI" id="CHEBI:57880"/>
        <dbReference type="ChEBI" id="CHEBI:58178"/>
        <dbReference type="ChEBI" id="CHEBI:456216"/>
        <dbReference type="EC" id="2.7.1.67"/>
    </reaction>
</comment>
<organism evidence="9 10">
    <name type="scientific">Absidia repens</name>
    <dbReference type="NCBI Taxonomy" id="90262"/>
    <lineage>
        <taxon>Eukaryota</taxon>
        <taxon>Fungi</taxon>
        <taxon>Fungi incertae sedis</taxon>
        <taxon>Mucoromycota</taxon>
        <taxon>Mucoromycotina</taxon>
        <taxon>Mucoromycetes</taxon>
        <taxon>Mucorales</taxon>
        <taxon>Cunninghamellaceae</taxon>
        <taxon>Absidia</taxon>
    </lineage>
</organism>
<dbReference type="GO" id="GO:0005737">
    <property type="term" value="C:cytoplasm"/>
    <property type="evidence" value="ECO:0007669"/>
    <property type="project" value="TreeGrafter"/>
</dbReference>
<dbReference type="Gene3D" id="1.10.1070.11">
    <property type="entry name" value="Phosphatidylinositol 3-/4-kinase, catalytic domain"/>
    <property type="match status" value="1"/>
</dbReference>
<evidence type="ECO:0000259" key="7">
    <source>
        <dbReference type="PROSITE" id="PS50290"/>
    </source>
</evidence>
<dbReference type="PROSITE" id="PS00915">
    <property type="entry name" value="PI3_4_KINASE_1"/>
    <property type="match status" value="1"/>
</dbReference>
<dbReference type="InterPro" id="IPR049160">
    <property type="entry name" value="PI4KB-PIK1_PIK"/>
</dbReference>
<feature type="region of interest" description="Disordered" evidence="6">
    <location>
        <begin position="357"/>
        <end position="385"/>
    </location>
</feature>
<feature type="region of interest" description="Disordered" evidence="6">
    <location>
        <begin position="184"/>
        <end position="254"/>
    </location>
</feature>
<dbReference type="InterPro" id="IPR016024">
    <property type="entry name" value="ARM-type_fold"/>
</dbReference>
<feature type="region of interest" description="Disordered" evidence="6">
    <location>
        <begin position="407"/>
        <end position="475"/>
    </location>
</feature>
<feature type="compositionally biased region" description="Low complexity" evidence="6">
    <location>
        <begin position="756"/>
        <end position="774"/>
    </location>
</feature>
<dbReference type="InterPro" id="IPR057754">
    <property type="entry name" value="PI4-kinase_beta/PIK1_cat"/>
</dbReference>
<dbReference type="AlphaFoldDB" id="A0A1X2IHP2"/>
<keyword evidence="5 9" id="KW-0418">Kinase</keyword>
<dbReference type="Pfam" id="PF21245">
    <property type="entry name" value="PI4KB-PIK1_PIK"/>
    <property type="match status" value="1"/>
</dbReference>
<feature type="compositionally biased region" description="Basic and acidic residues" evidence="6">
    <location>
        <begin position="415"/>
        <end position="425"/>
    </location>
</feature>
<dbReference type="InterPro" id="IPR021601">
    <property type="entry name" value="Phosphatidylino_kinase_fungi"/>
</dbReference>
<proteinExistence type="inferred from homology"/>
<dbReference type="Gene3D" id="6.10.140.1260">
    <property type="match status" value="1"/>
</dbReference>
<evidence type="ECO:0000313" key="10">
    <source>
        <dbReference type="Proteomes" id="UP000193560"/>
    </source>
</evidence>
<feature type="compositionally biased region" description="Polar residues" evidence="6">
    <location>
        <begin position="781"/>
        <end position="793"/>
    </location>
</feature>
<protein>
    <recommendedName>
        <fullName evidence="3">1-phosphatidylinositol 4-kinase</fullName>
        <ecNumber evidence="3">2.7.1.67</ecNumber>
    </recommendedName>
</protein>
<keyword evidence="10" id="KW-1185">Reference proteome</keyword>
<feature type="compositionally biased region" description="Polar residues" evidence="6">
    <location>
        <begin position="205"/>
        <end position="222"/>
    </location>
</feature>
<dbReference type="EMBL" id="MCGE01000011">
    <property type="protein sequence ID" value="ORZ16553.1"/>
    <property type="molecule type" value="Genomic_DNA"/>
</dbReference>
<dbReference type="InterPro" id="IPR015433">
    <property type="entry name" value="PI3/4_kinase"/>
</dbReference>
<feature type="domain" description="PI3K/PI4K catalytic" evidence="7">
    <location>
        <begin position="860"/>
        <end position="1134"/>
    </location>
</feature>
<evidence type="ECO:0000256" key="5">
    <source>
        <dbReference type="ARBA" id="ARBA00022777"/>
    </source>
</evidence>
<dbReference type="GO" id="GO:0046854">
    <property type="term" value="P:phosphatidylinositol phosphate biosynthetic process"/>
    <property type="evidence" value="ECO:0007669"/>
    <property type="project" value="InterPro"/>
</dbReference>
<keyword evidence="4" id="KW-0808">Transferase</keyword>
<dbReference type="SMART" id="SM00146">
    <property type="entry name" value="PI3Kc"/>
    <property type="match status" value="1"/>
</dbReference>
<name>A0A1X2IHP2_9FUNG</name>
<feature type="compositionally biased region" description="Low complexity" evidence="6">
    <location>
        <begin position="190"/>
        <end position="200"/>
    </location>
</feature>
<evidence type="ECO:0000256" key="2">
    <source>
        <dbReference type="ARBA" id="ARBA00006209"/>
    </source>
</evidence>
<feature type="compositionally biased region" description="Basic residues" evidence="6">
    <location>
        <begin position="720"/>
        <end position="730"/>
    </location>
</feature>
<dbReference type="FunFam" id="1.10.1070.11:FF:000016">
    <property type="entry name" value="PIK1p Phosphatidylinositol 4-kinase"/>
    <property type="match status" value="1"/>
</dbReference>
<gene>
    <name evidence="9" type="ORF">BCR42DRAFT_415309</name>
</gene>
<evidence type="ECO:0000256" key="1">
    <source>
        <dbReference type="ARBA" id="ARBA00001686"/>
    </source>
</evidence>
<evidence type="ECO:0000259" key="8">
    <source>
        <dbReference type="PROSITE" id="PS51545"/>
    </source>
</evidence>
<dbReference type="InterPro" id="IPR036940">
    <property type="entry name" value="PI3/4_kinase_cat_sf"/>
</dbReference>
<dbReference type="GO" id="GO:0004430">
    <property type="term" value="F:1-phosphatidylinositol 4-kinase activity"/>
    <property type="evidence" value="ECO:0007669"/>
    <property type="project" value="UniProtKB-EC"/>
</dbReference>
<evidence type="ECO:0000256" key="4">
    <source>
        <dbReference type="ARBA" id="ARBA00022679"/>
    </source>
</evidence>
<dbReference type="SUPFAM" id="SSF56112">
    <property type="entry name" value="Protein kinase-like (PK-like)"/>
    <property type="match status" value="1"/>
</dbReference>
<dbReference type="InterPro" id="IPR000403">
    <property type="entry name" value="PI3/4_kinase_cat_dom"/>
</dbReference>
<dbReference type="InterPro" id="IPR011009">
    <property type="entry name" value="Kinase-like_dom_sf"/>
</dbReference>
<dbReference type="Gene3D" id="3.30.1010.10">
    <property type="entry name" value="Phosphatidylinositol 3-kinase Catalytic Subunit, Chain A, domain 4"/>
    <property type="match status" value="1"/>
</dbReference>
<dbReference type="PANTHER" id="PTHR10048">
    <property type="entry name" value="PHOSPHATIDYLINOSITOL KINASE"/>
    <property type="match status" value="1"/>
</dbReference>
<feature type="region of interest" description="Disordered" evidence="6">
    <location>
        <begin position="603"/>
        <end position="659"/>
    </location>
</feature>